<comment type="caution">
    <text evidence="2">The sequence shown here is derived from an EMBL/GenBank/DDBJ whole genome shotgun (WGS) entry which is preliminary data.</text>
</comment>
<accession>A0A255H743</accession>
<dbReference type="AlphaFoldDB" id="A0A255H743"/>
<proteinExistence type="predicted"/>
<reference evidence="2 3" key="1">
    <citation type="submission" date="2017-07" db="EMBL/GenBank/DDBJ databases">
        <title>Draft whole genome sequences of clinical Proprionibacteriaceae strains.</title>
        <authorList>
            <person name="Bernier A.-M."/>
            <person name="Bernard K."/>
            <person name="Domingo M.-C."/>
        </authorList>
    </citation>
    <scope>NUCLEOTIDE SEQUENCE [LARGE SCALE GENOMIC DNA]</scope>
    <source>
        <strain evidence="2 3">NML 130396</strain>
    </source>
</reference>
<evidence type="ECO:0000256" key="1">
    <source>
        <dbReference type="SAM" id="MobiDB-lite"/>
    </source>
</evidence>
<gene>
    <name evidence="2" type="ORF">CGZ93_06240</name>
</gene>
<name>A0A255H743_9ACTN</name>
<evidence type="ECO:0000313" key="3">
    <source>
        <dbReference type="Proteomes" id="UP000216311"/>
    </source>
</evidence>
<feature type="region of interest" description="Disordered" evidence="1">
    <location>
        <begin position="66"/>
        <end position="85"/>
    </location>
</feature>
<dbReference type="Proteomes" id="UP000216311">
    <property type="component" value="Unassembled WGS sequence"/>
</dbReference>
<evidence type="ECO:0000313" key="2">
    <source>
        <dbReference type="EMBL" id="OYO23528.1"/>
    </source>
</evidence>
<sequence length="85" mass="9398">MPPELGFDPDPSVDEHPIAFAFAHHLQAAGGITWDASLHLHLGSVPTFQRRVDRQAICLTTAVLSGDRSPMRQPPERWPHTSGYT</sequence>
<protein>
    <submittedName>
        <fullName evidence="2">Uncharacterized protein</fullName>
    </submittedName>
</protein>
<keyword evidence="3" id="KW-1185">Reference proteome</keyword>
<organism evidence="2 3">
    <name type="scientific">Enemella dayhoffiae</name>
    <dbReference type="NCBI Taxonomy" id="2016507"/>
    <lineage>
        <taxon>Bacteria</taxon>
        <taxon>Bacillati</taxon>
        <taxon>Actinomycetota</taxon>
        <taxon>Actinomycetes</taxon>
        <taxon>Propionibacteriales</taxon>
        <taxon>Propionibacteriaceae</taxon>
        <taxon>Enemella</taxon>
    </lineage>
</organism>
<dbReference type="EMBL" id="NMVQ01000007">
    <property type="protein sequence ID" value="OYO23528.1"/>
    <property type="molecule type" value="Genomic_DNA"/>
</dbReference>